<evidence type="ECO:0000313" key="2">
    <source>
        <dbReference type="EMBL" id="AKF14442.1"/>
    </source>
</evidence>
<dbReference type="EMBL" id="KR080197">
    <property type="protein sequence ID" value="AKF14442.1"/>
    <property type="molecule type" value="Genomic_DNA"/>
</dbReference>
<evidence type="ECO:0000256" key="1">
    <source>
        <dbReference type="SAM" id="MobiDB-lite"/>
    </source>
</evidence>
<accession>A0A0F6SJL8</accession>
<dbReference type="RefSeq" id="YP_009204196.1">
    <property type="nucleotide sequence ID" value="NC_028861.1"/>
</dbReference>
<dbReference type="InterPro" id="IPR007040">
    <property type="entry name" value="Ribosome_modulation_factor"/>
</dbReference>
<dbReference type="Pfam" id="PF04957">
    <property type="entry name" value="RMF"/>
    <property type="match status" value="1"/>
</dbReference>
<protein>
    <submittedName>
        <fullName evidence="2">Uncharacterized protein</fullName>
    </submittedName>
</protein>
<evidence type="ECO:0000313" key="3">
    <source>
        <dbReference type="Proteomes" id="UP000203806"/>
    </source>
</evidence>
<sequence length="65" mass="6994">MTFRDDAVDALRAGQNSNLGDPNPYGEDQALLRRIWFRGHMTMLEIAVAASPARQAFLSAGGSTG</sequence>
<dbReference type="GeneID" id="26630787"/>
<name>A0A0F6SJL8_9CAUD</name>
<proteinExistence type="predicted"/>
<dbReference type="OrthoDB" id="26856at10239"/>
<keyword evidence="3" id="KW-1185">Reference proteome</keyword>
<feature type="region of interest" description="Disordered" evidence="1">
    <location>
        <begin position="1"/>
        <end position="25"/>
    </location>
</feature>
<dbReference type="KEGG" id="vg:26630787"/>
<reference evidence="2 3" key="1">
    <citation type="journal article" date="2015" name="Genome Announc.">
        <title>Genome Sequences of Cluster G Mycobacteriophages Cambiare, FlagStaff, and MOOREtheMARYer.</title>
        <authorList>
            <person name="Pope W.H."/>
            <person name="Augustine D.A."/>
            <person name="Carroll D.C."/>
            <person name="Duncan J.C."/>
            <person name="Harwi K.M."/>
            <person name="Howry R."/>
            <person name="Jagessar B."/>
            <person name="Lum B.A."/>
            <person name="Meinert J.W."/>
            <person name="Migliozzi J.S."/>
            <person name="Milliken K.A."/>
            <person name="Mitchell C.J."/>
            <person name="Nalatwad A.S."/>
            <person name="Orlandini K.C."/>
            <person name="Rhein M.J."/>
            <person name="Saravanan V."/>
            <person name="Seese B.A."/>
            <person name="Schiebel J.G."/>
            <person name="Thomas K.B."/>
            <person name="Adkins N.L."/>
            <person name="Cohen K.L."/>
            <person name="Iyengar V.B."/>
            <person name="Kim H."/>
            <person name="Kramer Z.J."/>
            <person name="Montgomery M.T."/>
            <person name="Schafer C.E."/>
            <person name="Wilkes K.E."/>
            <person name="Grubb S.R."/>
            <person name="Warner M.H."/>
            <person name="Bowman C.A."/>
            <person name="Russell D.A."/>
            <person name="Hatfull G.F."/>
        </authorList>
    </citation>
    <scope>NUCLEOTIDE SEQUENCE [LARGE SCALE GENOMIC DNA]</scope>
</reference>
<gene>
    <name evidence="2" type="primary">5</name>
    <name evidence="2" type="ORF">SEA_FLAGSTAFF_5</name>
</gene>
<organism evidence="2 3">
    <name type="scientific">Mycobacterium phage FlagStaff</name>
    <dbReference type="NCBI Taxonomy" id="1647304"/>
    <lineage>
        <taxon>Viruses</taxon>
        <taxon>Duplodnaviria</taxon>
        <taxon>Heunggongvirae</taxon>
        <taxon>Uroviricota</taxon>
        <taxon>Caudoviricetes</taxon>
        <taxon>Gclasvirinae</taxon>
        <taxon>Avocadovirus</taxon>
        <taxon>Avocadovirus flagstaff</taxon>
    </lineage>
</organism>
<dbReference type="Proteomes" id="UP000203806">
    <property type="component" value="Segment"/>
</dbReference>